<feature type="compositionally biased region" description="Polar residues" evidence="1">
    <location>
        <begin position="1184"/>
        <end position="1203"/>
    </location>
</feature>
<feature type="compositionally biased region" description="Polar residues" evidence="1">
    <location>
        <begin position="237"/>
        <end position="249"/>
    </location>
</feature>
<feature type="compositionally biased region" description="Basic and acidic residues" evidence="1">
    <location>
        <begin position="363"/>
        <end position="374"/>
    </location>
</feature>
<feature type="compositionally biased region" description="Basic and acidic residues" evidence="1">
    <location>
        <begin position="137"/>
        <end position="154"/>
    </location>
</feature>
<feature type="compositionally biased region" description="Basic and acidic residues" evidence="1">
    <location>
        <begin position="198"/>
        <end position="208"/>
    </location>
</feature>
<sequence length="1980" mass="224819">MSLENTKTEPELTQESFPEAIASNDTAASKTEDSTNLPRQLQKSPVDKERNSKSVEDWYYQREGKARYSELEDLSKDSLKNSNSKENSEFNYNSSSELLKNESPLNDSIRISHSDKTYNDYSTTRENRSKHYYTSSYDKEYIKDNPDKFNDFDKYSSSGYRSKHDINPSFISSKDHHSSYNSQESRYSKYDSSSNNYSDRKFTLKGNEHNISTNYKYPERDRNQSRDYQHSKHDSKQQNFHSSYKTSNPDKLCDDYNRLEKSDLFNNLQSNLKCNENNQNKNLPNSDPSSDNITPSKQASSSVIDSTATSLRRIPCNDNEVEEGEINCFDDEIADNSQNPSFTSEIATPDKNSSFKIPLPETARNDLSKSDDISKYGFEYDSNERVSYKSTDGYSYSKYYGSDKQNMADYSLSTRSENYTPSKNLSDKDSYNYRKNQLNPLTGSRNSDSFSSMRKPVALTEDRSDNNKSDIASIRSRDDDFMTPSENRRSFSRSSKPDKYSESEKSRYDYNSHHKYSSYDTYSSYKDNLKCDYDYDYDRSYRSYSSKKSDLDYTSDRNYHRIQAYNYNDTYKKRKSNPEYPDSYSKNVDKIHESTSENSSFQPLENTNASLDRMDSNKSISQIDQLLDDKTKGQGLTPSNNNIHDDVTRHDPLNPAKNLALDPLLSASDTKVLVNSQNRDLYPNDNGSVEKKLSKEILSNDISRIDDDQSSLKDYSYSKQEHRYRDYSPSKYSDSRSSSRREYQRSSYGNYPYEKDSELYSKDSYRVTSNSANSDYKSGRSFASTGHDLAYSKDRYSDEKYAKPYDISPRNYYKNQYPTSGEPDRTSYPNSSYKNYEDGVYRRRRGADYDRDYALDRSSERYRSGRPRQRESLTELYREKERIRDRERNRDSGRSVHRHSRDMNRDRAESRSNASDFTEYDRSGYYSRSNRYERSYTNESYSSSYYKRAESINRSPNTESINIGFKLDKKRVRSPSPLDFFEKSNYESIFSNSKAELNNPPTNVQNMTTLKPQNNPDTSLLNKSPIHTLSQNMKVISSSDNAAAEKSNDSISLDTSTIFPDSNKSGDLNSNSIQELRTNSDPSIDNIDINKENSNNELITKLNDESIDSKTPASKDPQGKINNFLANRYKDTEIFNVSDWAGNPSKNSPESEINDSSTKSHLIDQSTHQKSEIAIIEDSNIQQSLNRSTSKVNDITNISSPNALNKHMDQDFNESSSKDANTTNHLDNKKHLFGSFDTNISPTAGIYHDDTALSNQHISDETLNNSANSTFNTSNTSDDNNKSHRDNLHKPRNDSETDKFSNQDAKENSTEVTKPSSTDTEKNESNYPASSISENQFYNEPAYKTDSTSHTHESPSITRVDSNTTSVLVSNPQITKLASELTEGSIDSEIKSDNIVIDQGTIHNTHNILNSPSDLANKPAIPQSNSVDHINFESTLTEPKLEKIVPEHELDNSKSVSDYYYPKSVSRRSEQVDSTANEFSSYSSYYSKSSNFKSHTKDTHLSNDSSYNSTSPSRSDEYGRYGYNSQRPDYRNKYNKYDYKNSDNYGYNNPDSADGGSSYYYQSRNSGGYRRPHQHQNKNWNSETQNAYPGANQSTQGYIQTPTHSKNNEGGFSNYPDSKSNYSYHSSYQHHNHQYNQNQNQNYGQQQGSDFRSSSRQDIQQDLGNVQNDNSLPDIHSNSKAQDDKDLESGMYYDKNSKIKISESDSRQGSGNPAANSIETHSISNKNDGERESSKQGSYVARRLSSSNVNGSNYNGEPSSYMANNARYGSNYMPQVGKKPLSSNYVSGSGSVSAGVGGGGNSNGSGGVYGHGGSGLSEMGSFDQPNSGRVIGSSGTDAKTGSYSASGGNSSSMSNSNWHQHSAMGTGIINMQAGSNQGIDNDTSSRMSMGSRDVYMMNVSTARLNSSIDFMLRTCEKFTTESESFENKMKHLVSEENRLSSKSRKSAFDLALANWEVQRVEDRSALAQQQLEKLESFSIY</sequence>
<feature type="region of interest" description="Disordered" evidence="1">
    <location>
        <begin position="1488"/>
        <end position="1626"/>
    </location>
</feature>
<feature type="compositionally biased region" description="Polar residues" evidence="1">
    <location>
        <begin position="1650"/>
        <end position="1680"/>
    </location>
</feature>
<feature type="compositionally biased region" description="Gly residues" evidence="1">
    <location>
        <begin position="1797"/>
        <end position="1815"/>
    </location>
</feature>
<feature type="region of interest" description="Disordered" evidence="1">
    <location>
        <begin position="1"/>
        <end position="251"/>
    </location>
</feature>
<feature type="compositionally biased region" description="Low complexity" evidence="1">
    <location>
        <begin position="1745"/>
        <end position="1756"/>
    </location>
</feature>
<feature type="compositionally biased region" description="Polar residues" evidence="1">
    <location>
        <begin position="1213"/>
        <end position="1225"/>
    </location>
</feature>
<feature type="compositionally biased region" description="Basic and acidic residues" evidence="1">
    <location>
        <begin position="217"/>
        <end position="236"/>
    </location>
</feature>
<comment type="caution">
    <text evidence="2">The sequence shown here is derived from an EMBL/GenBank/DDBJ whole genome shotgun (WGS) entry which is preliminary data.</text>
</comment>
<dbReference type="OrthoDB" id="5600582at2759"/>
<proteinExistence type="predicted"/>
<feature type="compositionally biased region" description="Polar residues" evidence="1">
    <location>
        <begin position="1577"/>
        <end position="1619"/>
    </location>
</feature>
<feature type="region of interest" description="Disordered" evidence="1">
    <location>
        <begin position="592"/>
        <end position="615"/>
    </location>
</feature>
<feature type="region of interest" description="Disordered" evidence="1">
    <location>
        <begin position="858"/>
        <end position="877"/>
    </location>
</feature>
<evidence type="ECO:0000256" key="1">
    <source>
        <dbReference type="SAM" id="MobiDB-lite"/>
    </source>
</evidence>
<dbReference type="Proteomes" id="UP000187283">
    <property type="component" value="Unassembled WGS sequence"/>
</dbReference>
<organism evidence="2 3">
    <name type="scientific">Smittium culicis</name>
    <dbReference type="NCBI Taxonomy" id="133412"/>
    <lineage>
        <taxon>Eukaryota</taxon>
        <taxon>Fungi</taxon>
        <taxon>Fungi incertae sedis</taxon>
        <taxon>Zoopagomycota</taxon>
        <taxon>Kickxellomycotina</taxon>
        <taxon>Harpellomycetes</taxon>
        <taxon>Harpellales</taxon>
        <taxon>Legeriomycetaceae</taxon>
        <taxon>Smittium</taxon>
    </lineage>
</organism>
<accession>A0A1R1XUU8</accession>
<feature type="compositionally biased region" description="Polar residues" evidence="1">
    <location>
        <begin position="335"/>
        <end position="355"/>
    </location>
</feature>
<feature type="compositionally biased region" description="Polar residues" evidence="1">
    <location>
        <begin position="433"/>
        <end position="452"/>
    </location>
</feature>
<feature type="compositionally biased region" description="Polar residues" evidence="1">
    <location>
        <begin position="287"/>
        <end position="307"/>
    </location>
</feature>
<feature type="compositionally biased region" description="Polar residues" evidence="1">
    <location>
        <begin position="1049"/>
        <end position="1083"/>
    </location>
</feature>
<feature type="compositionally biased region" description="Polar residues" evidence="1">
    <location>
        <begin position="1707"/>
        <end position="1726"/>
    </location>
</feature>
<feature type="compositionally biased region" description="Basic and acidic residues" evidence="1">
    <location>
        <begin position="110"/>
        <end position="129"/>
    </location>
</feature>
<feature type="region of interest" description="Disordered" evidence="1">
    <location>
        <begin position="1638"/>
        <end position="1758"/>
    </location>
</feature>
<feature type="compositionally biased region" description="Basic and acidic residues" evidence="1">
    <location>
        <begin position="495"/>
        <end position="507"/>
    </location>
</feature>
<gene>
    <name evidence="2" type="ORF">AYI70_g5370</name>
</gene>
<protein>
    <submittedName>
        <fullName evidence="2">Uncharacterized protein</fullName>
    </submittedName>
</protein>
<feature type="region of interest" description="Disordered" evidence="1">
    <location>
        <begin position="713"/>
        <end position="755"/>
    </location>
</feature>
<feature type="compositionally biased region" description="Low complexity" evidence="1">
    <location>
        <begin position="1638"/>
        <end position="1649"/>
    </location>
</feature>
<feature type="compositionally biased region" description="Polar residues" evidence="1">
    <location>
        <begin position="1823"/>
        <end position="1839"/>
    </location>
</feature>
<feature type="region of interest" description="Disordered" evidence="1">
    <location>
        <begin position="1184"/>
        <end position="1229"/>
    </location>
</feature>
<feature type="region of interest" description="Disordered" evidence="1">
    <location>
        <begin position="1797"/>
        <end position="1860"/>
    </location>
</feature>
<feature type="compositionally biased region" description="Basic and acidic residues" evidence="1">
    <location>
        <begin position="1695"/>
        <end position="1706"/>
    </location>
</feature>
<feature type="compositionally biased region" description="Basic and acidic residues" evidence="1">
    <location>
        <begin position="1528"/>
        <end position="1541"/>
    </location>
</feature>
<feature type="compositionally biased region" description="Polar residues" evidence="1">
    <location>
        <begin position="1354"/>
        <end position="1364"/>
    </location>
</feature>
<evidence type="ECO:0000313" key="3">
    <source>
        <dbReference type="Proteomes" id="UP000187283"/>
    </source>
</evidence>
<feature type="region of interest" description="Disordered" evidence="1">
    <location>
        <begin position="273"/>
        <end position="307"/>
    </location>
</feature>
<feature type="compositionally biased region" description="Polar residues" evidence="1">
    <location>
        <begin position="414"/>
        <end position="424"/>
    </location>
</feature>
<name>A0A1R1XUU8_9FUNG</name>
<feature type="region of interest" description="Disordered" evidence="1">
    <location>
        <begin position="1046"/>
        <end position="1092"/>
    </location>
</feature>
<feature type="compositionally biased region" description="Basic and acidic residues" evidence="1">
    <location>
        <begin position="643"/>
        <end position="652"/>
    </location>
</feature>
<feature type="compositionally biased region" description="Basic and acidic residues" evidence="1">
    <location>
        <begin position="1"/>
        <end position="10"/>
    </location>
</feature>
<dbReference type="EMBL" id="LSSN01001756">
    <property type="protein sequence ID" value="OMJ18411.1"/>
    <property type="molecule type" value="Genomic_DNA"/>
</dbReference>
<feature type="compositionally biased region" description="Polar residues" evidence="1">
    <location>
        <begin position="596"/>
        <end position="610"/>
    </location>
</feature>
<feature type="region of interest" description="Disordered" evidence="1">
    <location>
        <begin position="1263"/>
        <end position="1364"/>
    </location>
</feature>
<feature type="compositionally biased region" description="Basic and acidic residues" evidence="1">
    <location>
        <begin position="1279"/>
        <end position="1309"/>
    </location>
</feature>
<feature type="compositionally biased region" description="Basic and acidic residues" evidence="1">
    <location>
        <begin position="901"/>
        <end position="910"/>
    </location>
</feature>
<feature type="compositionally biased region" description="Low complexity" evidence="1">
    <location>
        <begin position="273"/>
        <end position="286"/>
    </location>
</feature>
<feature type="region of interest" description="Disordered" evidence="1">
    <location>
        <begin position="801"/>
        <end position="839"/>
    </location>
</feature>
<evidence type="ECO:0000313" key="2">
    <source>
        <dbReference type="EMBL" id="OMJ18411.1"/>
    </source>
</evidence>
<feature type="region of interest" description="Disordered" evidence="1">
    <location>
        <begin position="414"/>
        <end position="507"/>
    </location>
</feature>
<feature type="compositionally biased region" description="Polar residues" evidence="1">
    <location>
        <begin position="1325"/>
        <end position="1338"/>
    </location>
</feature>
<reference evidence="2 3" key="1">
    <citation type="submission" date="2017-01" db="EMBL/GenBank/DDBJ databases">
        <authorList>
            <person name="Mah S.A."/>
            <person name="Swanson W.J."/>
            <person name="Moy G.W."/>
            <person name="Vacquier V.D."/>
        </authorList>
    </citation>
    <scope>NUCLEOTIDE SEQUENCE [LARGE SCALE GENOMIC DNA]</scope>
    <source>
        <strain evidence="2 3">GSMNP</strain>
    </source>
</reference>
<feature type="region of interest" description="Disordered" evidence="1">
    <location>
        <begin position="332"/>
        <end position="374"/>
    </location>
</feature>
<feature type="compositionally biased region" description="Basic and acidic residues" evidence="1">
    <location>
        <begin position="719"/>
        <end position="744"/>
    </location>
</feature>
<feature type="compositionally biased region" description="Basic and acidic residues" evidence="1">
    <location>
        <begin position="884"/>
        <end position="894"/>
    </location>
</feature>
<feature type="compositionally biased region" description="Low complexity" evidence="1">
    <location>
        <begin position="1502"/>
        <end position="1513"/>
    </location>
</feature>
<feature type="compositionally biased region" description="Low complexity" evidence="1">
    <location>
        <begin position="1263"/>
        <end position="1278"/>
    </location>
</feature>
<feature type="compositionally biased region" description="Low complexity" evidence="1">
    <location>
        <begin position="80"/>
        <end position="98"/>
    </location>
</feature>
<keyword evidence="3" id="KW-1185">Reference proteome</keyword>
<feature type="compositionally biased region" description="Polar residues" evidence="1">
    <location>
        <begin position="1144"/>
        <end position="1168"/>
    </location>
</feature>
<feature type="region of interest" description="Disordered" evidence="1">
    <location>
        <begin position="630"/>
        <end position="655"/>
    </location>
</feature>
<feature type="compositionally biased region" description="Basic and acidic residues" evidence="1">
    <location>
        <begin position="45"/>
        <end position="79"/>
    </location>
</feature>
<feature type="region of interest" description="Disordered" evidence="1">
    <location>
        <begin position="1138"/>
        <end position="1169"/>
    </location>
</feature>
<feature type="compositionally biased region" description="Low complexity" evidence="1">
    <location>
        <begin position="1841"/>
        <end position="1857"/>
    </location>
</feature>
<feature type="region of interest" description="Disordered" evidence="1">
    <location>
        <begin position="884"/>
        <end position="916"/>
    </location>
</feature>
<feature type="compositionally biased region" description="Polar residues" evidence="1">
    <location>
        <begin position="23"/>
        <end position="43"/>
    </location>
</feature>